<evidence type="ECO:0000313" key="1">
    <source>
        <dbReference type="EMBL" id="KIM98372.1"/>
    </source>
</evidence>
<proteinExistence type="predicted"/>
<dbReference type="OrthoDB" id="407477at2759"/>
<accession>A0A0C3D8W5</accession>
<name>A0A0C3D8W5_OIDMZ</name>
<reference evidence="2" key="2">
    <citation type="submission" date="2015-01" db="EMBL/GenBank/DDBJ databases">
        <title>Evolutionary Origins and Diversification of the Mycorrhizal Mutualists.</title>
        <authorList>
            <consortium name="DOE Joint Genome Institute"/>
            <consortium name="Mycorrhizal Genomics Consortium"/>
            <person name="Kohler A."/>
            <person name="Kuo A."/>
            <person name="Nagy L.G."/>
            <person name="Floudas D."/>
            <person name="Copeland A."/>
            <person name="Barry K.W."/>
            <person name="Cichocki N."/>
            <person name="Veneault-Fourrey C."/>
            <person name="LaButti K."/>
            <person name="Lindquist E.A."/>
            <person name="Lipzen A."/>
            <person name="Lundell T."/>
            <person name="Morin E."/>
            <person name="Murat C."/>
            <person name="Riley R."/>
            <person name="Ohm R."/>
            <person name="Sun H."/>
            <person name="Tunlid A."/>
            <person name="Henrissat B."/>
            <person name="Grigoriev I.V."/>
            <person name="Hibbett D.S."/>
            <person name="Martin F."/>
        </authorList>
    </citation>
    <scope>NUCLEOTIDE SEQUENCE [LARGE SCALE GENOMIC DNA]</scope>
    <source>
        <strain evidence="2">Zn</strain>
    </source>
</reference>
<dbReference type="SUPFAM" id="SSF53335">
    <property type="entry name" value="S-adenosyl-L-methionine-dependent methyltransferases"/>
    <property type="match status" value="1"/>
</dbReference>
<sequence>MAFLEIALKHGTDKVTKHQFHFMYGKYLESLRGTRVKLLEIGLGCDVPYGPGASYWTWLEYFPDLELYFIENDVECTHRWAELQWIPGTTVFLGDQADLSFLDKFIETTGGNFDVIIDDGGHHMHEQITSIKKLWKTIKPGGVYFCEDLETSYFPMFDGDPSTKDVYKYTMTKFIFELLDDKMISGRGTKHKISEDLQSIDCMREICAFVKNTSEIL</sequence>
<evidence type="ECO:0008006" key="3">
    <source>
        <dbReference type="Google" id="ProtNLM"/>
    </source>
</evidence>
<evidence type="ECO:0000313" key="2">
    <source>
        <dbReference type="Proteomes" id="UP000054321"/>
    </source>
</evidence>
<dbReference type="InParanoid" id="A0A0C3D8W5"/>
<dbReference type="AlphaFoldDB" id="A0A0C3D8W5"/>
<protein>
    <recommendedName>
        <fullName evidence="3">Methyltransferase domain-containing protein</fullName>
    </recommendedName>
</protein>
<dbReference type="Proteomes" id="UP000054321">
    <property type="component" value="Unassembled WGS sequence"/>
</dbReference>
<dbReference type="HOGENOM" id="CLU_077191_1_0_1"/>
<gene>
    <name evidence="1" type="ORF">OIDMADRAFT_167198</name>
</gene>
<dbReference type="Gene3D" id="3.40.50.150">
    <property type="entry name" value="Vaccinia Virus protein VP39"/>
    <property type="match status" value="1"/>
</dbReference>
<dbReference type="EMBL" id="KN832880">
    <property type="protein sequence ID" value="KIM98372.1"/>
    <property type="molecule type" value="Genomic_DNA"/>
</dbReference>
<dbReference type="InterPro" id="IPR029063">
    <property type="entry name" value="SAM-dependent_MTases_sf"/>
</dbReference>
<dbReference type="STRING" id="913774.A0A0C3D8W5"/>
<keyword evidence="2" id="KW-1185">Reference proteome</keyword>
<organism evidence="1 2">
    <name type="scientific">Oidiodendron maius (strain Zn)</name>
    <dbReference type="NCBI Taxonomy" id="913774"/>
    <lineage>
        <taxon>Eukaryota</taxon>
        <taxon>Fungi</taxon>
        <taxon>Dikarya</taxon>
        <taxon>Ascomycota</taxon>
        <taxon>Pezizomycotina</taxon>
        <taxon>Leotiomycetes</taxon>
        <taxon>Leotiomycetes incertae sedis</taxon>
        <taxon>Myxotrichaceae</taxon>
        <taxon>Oidiodendron</taxon>
    </lineage>
</organism>
<reference evidence="1 2" key="1">
    <citation type="submission" date="2014-04" db="EMBL/GenBank/DDBJ databases">
        <authorList>
            <consortium name="DOE Joint Genome Institute"/>
            <person name="Kuo A."/>
            <person name="Martino E."/>
            <person name="Perotto S."/>
            <person name="Kohler A."/>
            <person name="Nagy L.G."/>
            <person name="Floudas D."/>
            <person name="Copeland A."/>
            <person name="Barry K.W."/>
            <person name="Cichocki N."/>
            <person name="Veneault-Fourrey C."/>
            <person name="LaButti K."/>
            <person name="Lindquist E.A."/>
            <person name="Lipzen A."/>
            <person name="Lundell T."/>
            <person name="Morin E."/>
            <person name="Murat C."/>
            <person name="Sun H."/>
            <person name="Tunlid A."/>
            <person name="Henrissat B."/>
            <person name="Grigoriev I.V."/>
            <person name="Hibbett D.S."/>
            <person name="Martin F."/>
            <person name="Nordberg H.P."/>
            <person name="Cantor M.N."/>
            <person name="Hua S.X."/>
        </authorList>
    </citation>
    <scope>NUCLEOTIDE SEQUENCE [LARGE SCALE GENOMIC DNA]</scope>
    <source>
        <strain evidence="1 2">Zn</strain>
    </source>
</reference>